<name>A0ABQ8Q9W0_9AGAR</name>
<gene>
    <name evidence="1" type="ORF">F5050DRAFT_1808867</name>
</gene>
<sequence length="126" mass="14369">MVILSLSASQLLSVVFSILLSMKVMGRPLLTGQLERRYPSIMLSIQRESRTSGRHLNWSHKPTDFTEIWTIYIGSENGFRAETNYNTDPKLNPNWPWVVEKVPQELESDSPQAVNVNLQNRHTSSG</sequence>
<dbReference type="Proteomes" id="UP001163828">
    <property type="component" value="Unassembled WGS sequence"/>
</dbReference>
<dbReference type="EMBL" id="MU790663">
    <property type="protein sequence ID" value="KAJ3995229.1"/>
    <property type="molecule type" value="Genomic_DNA"/>
</dbReference>
<comment type="caution">
    <text evidence="1">The sequence shown here is derived from an EMBL/GenBank/DDBJ whole genome shotgun (WGS) entry which is preliminary data.</text>
</comment>
<proteinExistence type="predicted"/>
<reference evidence="1" key="1">
    <citation type="submission" date="2022-08" db="EMBL/GenBank/DDBJ databases">
        <authorList>
            <consortium name="DOE Joint Genome Institute"/>
            <person name="Min B."/>
            <person name="Riley R."/>
            <person name="Sierra-Patev S."/>
            <person name="Naranjo-Ortiz M."/>
            <person name="Looney B."/>
            <person name="Konkel Z."/>
            <person name="Slot J.C."/>
            <person name="Sakamoto Y."/>
            <person name="Steenwyk J.L."/>
            <person name="Rokas A."/>
            <person name="Carro J."/>
            <person name="Camarero S."/>
            <person name="Ferreira P."/>
            <person name="Molpeceres G."/>
            <person name="Ruiz-Duenas F.J."/>
            <person name="Serrano A."/>
            <person name="Henrissat B."/>
            <person name="Drula E."/>
            <person name="Hughes K.W."/>
            <person name="Mata J.L."/>
            <person name="Ishikawa N.K."/>
            <person name="Vargas-Isla R."/>
            <person name="Ushijima S."/>
            <person name="Smith C.A."/>
            <person name="Ahrendt S."/>
            <person name="Andreopoulos W."/>
            <person name="He G."/>
            <person name="Labutti K."/>
            <person name="Lipzen A."/>
            <person name="Ng V."/>
            <person name="Sandor L."/>
            <person name="Barry K."/>
            <person name="Martinez A.T."/>
            <person name="Xiao Y."/>
            <person name="Gibbons J.G."/>
            <person name="Terashima K."/>
            <person name="Hibbett D.S."/>
            <person name="Grigoriev I.V."/>
        </authorList>
    </citation>
    <scope>NUCLEOTIDE SEQUENCE</scope>
    <source>
        <strain evidence="1">TFB10827</strain>
    </source>
</reference>
<evidence type="ECO:0000313" key="1">
    <source>
        <dbReference type="EMBL" id="KAJ3995229.1"/>
    </source>
</evidence>
<keyword evidence="2" id="KW-1185">Reference proteome</keyword>
<evidence type="ECO:0000313" key="2">
    <source>
        <dbReference type="Proteomes" id="UP001163828"/>
    </source>
</evidence>
<protein>
    <submittedName>
        <fullName evidence="1">Uncharacterized protein</fullName>
    </submittedName>
</protein>
<organism evidence="1 2">
    <name type="scientific">Lentinula boryana</name>
    <dbReference type="NCBI Taxonomy" id="40481"/>
    <lineage>
        <taxon>Eukaryota</taxon>
        <taxon>Fungi</taxon>
        <taxon>Dikarya</taxon>
        <taxon>Basidiomycota</taxon>
        <taxon>Agaricomycotina</taxon>
        <taxon>Agaricomycetes</taxon>
        <taxon>Agaricomycetidae</taxon>
        <taxon>Agaricales</taxon>
        <taxon>Marasmiineae</taxon>
        <taxon>Omphalotaceae</taxon>
        <taxon>Lentinula</taxon>
    </lineage>
</organism>
<accession>A0ABQ8Q9W0</accession>